<name>A0A9N8DCW8_9STRA</name>
<dbReference type="GO" id="GO:0008195">
    <property type="term" value="F:phosphatidate phosphatase activity"/>
    <property type="evidence" value="ECO:0007669"/>
    <property type="project" value="TreeGrafter"/>
</dbReference>
<evidence type="ECO:0000256" key="4">
    <source>
        <dbReference type="ARBA" id="ARBA00022989"/>
    </source>
</evidence>
<dbReference type="SMART" id="SM00014">
    <property type="entry name" value="acidPPc"/>
    <property type="match status" value="1"/>
</dbReference>
<dbReference type="Gene3D" id="1.20.144.10">
    <property type="entry name" value="Phosphatidic acid phosphatase type 2/haloperoxidase"/>
    <property type="match status" value="1"/>
</dbReference>
<dbReference type="InterPro" id="IPR043216">
    <property type="entry name" value="PAP-like"/>
</dbReference>
<reference evidence="8" key="1">
    <citation type="submission" date="2020-06" db="EMBL/GenBank/DDBJ databases">
        <authorList>
            <consortium name="Plant Systems Biology data submission"/>
        </authorList>
    </citation>
    <scope>NUCLEOTIDE SEQUENCE</scope>
    <source>
        <strain evidence="8">D6</strain>
    </source>
</reference>
<keyword evidence="5 6" id="KW-0472">Membrane</keyword>
<feature type="transmembrane region" description="Helical" evidence="6">
    <location>
        <begin position="236"/>
        <end position="255"/>
    </location>
</feature>
<gene>
    <name evidence="8" type="ORF">SEMRO_95_G049360.1</name>
</gene>
<feature type="domain" description="Phosphatidic acid phosphatase type 2/haloperoxidase" evidence="7">
    <location>
        <begin position="147"/>
        <end position="252"/>
    </location>
</feature>
<keyword evidence="3 6" id="KW-0812">Transmembrane</keyword>
<comment type="subcellular location">
    <subcellularLocation>
        <location evidence="1">Membrane</location>
        <topology evidence="1">Multi-pass membrane protein</topology>
    </subcellularLocation>
</comment>
<evidence type="ECO:0000256" key="2">
    <source>
        <dbReference type="ARBA" id="ARBA00008816"/>
    </source>
</evidence>
<keyword evidence="9" id="KW-1185">Reference proteome</keyword>
<dbReference type="Proteomes" id="UP001153069">
    <property type="component" value="Unassembled WGS sequence"/>
</dbReference>
<accession>A0A9N8DCW8</accession>
<comment type="similarity">
    <text evidence="2">Belongs to the PA-phosphatase related phosphoesterase family.</text>
</comment>
<dbReference type="GO" id="GO:0016020">
    <property type="term" value="C:membrane"/>
    <property type="evidence" value="ECO:0007669"/>
    <property type="project" value="UniProtKB-SubCell"/>
</dbReference>
<feature type="transmembrane region" description="Helical" evidence="6">
    <location>
        <begin position="150"/>
        <end position="170"/>
    </location>
</feature>
<feature type="transmembrane region" description="Helical" evidence="6">
    <location>
        <begin position="206"/>
        <end position="224"/>
    </location>
</feature>
<evidence type="ECO:0000259" key="7">
    <source>
        <dbReference type="SMART" id="SM00014"/>
    </source>
</evidence>
<evidence type="ECO:0000256" key="1">
    <source>
        <dbReference type="ARBA" id="ARBA00004141"/>
    </source>
</evidence>
<dbReference type="InterPro" id="IPR000326">
    <property type="entry name" value="PAP2/HPO"/>
</dbReference>
<comment type="caution">
    <text evidence="8">The sequence shown here is derived from an EMBL/GenBank/DDBJ whole genome shotgun (WGS) entry which is preliminary data.</text>
</comment>
<dbReference type="PANTHER" id="PTHR10165:SF35">
    <property type="entry name" value="RE23632P"/>
    <property type="match status" value="1"/>
</dbReference>
<evidence type="ECO:0000256" key="5">
    <source>
        <dbReference type="ARBA" id="ARBA00023136"/>
    </source>
</evidence>
<evidence type="ECO:0000256" key="3">
    <source>
        <dbReference type="ARBA" id="ARBA00022692"/>
    </source>
</evidence>
<protein>
    <submittedName>
        <fullName evidence="8">PAP2 superfamily</fullName>
    </submittedName>
</protein>
<evidence type="ECO:0000256" key="6">
    <source>
        <dbReference type="SAM" id="Phobius"/>
    </source>
</evidence>
<organism evidence="8 9">
    <name type="scientific">Seminavis robusta</name>
    <dbReference type="NCBI Taxonomy" id="568900"/>
    <lineage>
        <taxon>Eukaryota</taxon>
        <taxon>Sar</taxon>
        <taxon>Stramenopiles</taxon>
        <taxon>Ochrophyta</taxon>
        <taxon>Bacillariophyta</taxon>
        <taxon>Bacillariophyceae</taxon>
        <taxon>Bacillariophycidae</taxon>
        <taxon>Naviculales</taxon>
        <taxon>Naviculaceae</taxon>
        <taxon>Seminavis</taxon>
    </lineage>
</organism>
<dbReference type="GO" id="GO:0046839">
    <property type="term" value="P:phospholipid dephosphorylation"/>
    <property type="evidence" value="ECO:0007669"/>
    <property type="project" value="TreeGrafter"/>
</dbReference>
<dbReference type="EMBL" id="CAICTM010000094">
    <property type="protein sequence ID" value="CAB9500927.1"/>
    <property type="molecule type" value="Genomic_DNA"/>
</dbReference>
<keyword evidence="4 6" id="KW-1133">Transmembrane helix</keyword>
<dbReference type="SUPFAM" id="SSF48317">
    <property type="entry name" value="Acid phosphatase/Vanadium-dependent haloperoxidase"/>
    <property type="match status" value="1"/>
</dbReference>
<dbReference type="PANTHER" id="PTHR10165">
    <property type="entry name" value="LIPID PHOSPHATE PHOSPHATASE"/>
    <property type="match status" value="1"/>
</dbReference>
<dbReference type="Pfam" id="PF01569">
    <property type="entry name" value="PAP2"/>
    <property type="match status" value="1"/>
</dbReference>
<sequence>MPPKEKEDMILLDRQVSSMSSVTLSTDLSASTRSSFQEPVIRGSTTSSTGVSWAAIQNLGISLGIYVLGIYYKELLVPPHDEVYTREHPYQQLSSGDTIVNFELNHPLVYPAAVPSKLLFRTCISLPVVIMILTHTFYKSSWNCTLSSVSGLLTGISMCEILTHMLKYFVLRRRPNFYSHLCMGSCIQNLHGRRQEGADYSWWRPWALWTICLVPWSWAAYVACSRIADKWHHASDVVAGIMLGIACALVSYHSLFPHVLSEQAGTSHIELAIQKKNQ</sequence>
<proteinExistence type="inferred from homology"/>
<dbReference type="GO" id="GO:0006644">
    <property type="term" value="P:phospholipid metabolic process"/>
    <property type="evidence" value="ECO:0007669"/>
    <property type="project" value="InterPro"/>
</dbReference>
<feature type="transmembrane region" description="Helical" evidence="6">
    <location>
        <begin position="51"/>
        <end position="72"/>
    </location>
</feature>
<feature type="transmembrane region" description="Helical" evidence="6">
    <location>
        <begin position="118"/>
        <end position="138"/>
    </location>
</feature>
<dbReference type="InterPro" id="IPR036938">
    <property type="entry name" value="PAP2/HPO_sf"/>
</dbReference>
<evidence type="ECO:0000313" key="8">
    <source>
        <dbReference type="EMBL" id="CAB9500927.1"/>
    </source>
</evidence>
<dbReference type="AlphaFoldDB" id="A0A9N8DCW8"/>
<dbReference type="OrthoDB" id="10030083at2759"/>
<evidence type="ECO:0000313" key="9">
    <source>
        <dbReference type="Proteomes" id="UP001153069"/>
    </source>
</evidence>